<keyword evidence="4" id="KW-0520">NAD</keyword>
<organism evidence="7 8">
    <name type="scientific">Dietzia psychralcaliphila</name>
    <dbReference type="NCBI Taxonomy" id="139021"/>
    <lineage>
        <taxon>Bacteria</taxon>
        <taxon>Bacillati</taxon>
        <taxon>Actinomycetota</taxon>
        <taxon>Actinomycetes</taxon>
        <taxon>Mycobacteriales</taxon>
        <taxon>Dietziaceae</taxon>
        <taxon>Dietzia</taxon>
    </lineage>
</organism>
<feature type="domain" description="RCK N-terminal" evidence="5">
    <location>
        <begin position="1"/>
        <end position="118"/>
    </location>
</feature>
<dbReference type="PRINTS" id="PR00335">
    <property type="entry name" value="KUPTAKETRKA"/>
</dbReference>
<dbReference type="InterPro" id="IPR003148">
    <property type="entry name" value="RCK_N"/>
</dbReference>
<dbReference type="InterPro" id="IPR050721">
    <property type="entry name" value="Trk_Ktr_HKT_K-transport"/>
</dbReference>
<evidence type="ECO:0000259" key="6">
    <source>
        <dbReference type="PROSITE" id="PS51202"/>
    </source>
</evidence>
<protein>
    <recommendedName>
        <fullName evidence="1">Trk system potassium uptake protein TrkA</fullName>
    </recommendedName>
</protein>
<evidence type="ECO:0000313" key="7">
    <source>
        <dbReference type="EMBL" id="AWH95610.1"/>
    </source>
</evidence>
<dbReference type="AlphaFoldDB" id="A0AAD0JTP3"/>
<evidence type="ECO:0000256" key="2">
    <source>
        <dbReference type="ARBA" id="ARBA00022538"/>
    </source>
</evidence>
<accession>A0AAD0JTP3</accession>
<dbReference type="InterPro" id="IPR006037">
    <property type="entry name" value="RCK_C"/>
</dbReference>
<dbReference type="GO" id="GO:0005886">
    <property type="term" value="C:plasma membrane"/>
    <property type="evidence" value="ECO:0007669"/>
    <property type="project" value="InterPro"/>
</dbReference>
<gene>
    <name evidence="7" type="ORF">A6048_08970</name>
</gene>
<keyword evidence="8" id="KW-1185">Reference proteome</keyword>
<keyword evidence="2" id="KW-0813">Transport</keyword>
<dbReference type="InterPro" id="IPR036291">
    <property type="entry name" value="NAD(P)-bd_dom_sf"/>
</dbReference>
<evidence type="ECO:0000256" key="4">
    <source>
        <dbReference type="ARBA" id="ARBA00023027"/>
    </source>
</evidence>
<keyword evidence="2" id="KW-0633">Potassium transport</keyword>
<keyword evidence="2" id="KW-0406">Ion transport</keyword>
<dbReference type="PROSITE" id="PS51202">
    <property type="entry name" value="RCK_C"/>
    <property type="match status" value="1"/>
</dbReference>
<evidence type="ECO:0000259" key="5">
    <source>
        <dbReference type="PROSITE" id="PS51201"/>
    </source>
</evidence>
<dbReference type="Gene3D" id="3.40.50.720">
    <property type="entry name" value="NAD(P)-binding Rossmann-like Domain"/>
    <property type="match status" value="1"/>
</dbReference>
<sequence>MRVIIMGCGRVGAALATELDEGGHEVVVIDRDPAAFTRLAAEFGGRTVTGLGFDREVLVDAGLHGADAFAAVSSGDNSNIIAARVARETFGVERVIARIYDAGRAEVYERLGIPTVATVPWATGRLIRYITAGSSPVVWRDQTGEVSLVAIVAPSVWVGTALASLAEVVGGSVVALTRFGECRVPDGVTLVQADDLIHLAVPSGVVDGLDDTLQRGPTDD</sequence>
<evidence type="ECO:0000256" key="3">
    <source>
        <dbReference type="ARBA" id="ARBA00022958"/>
    </source>
</evidence>
<evidence type="ECO:0000313" key="8">
    <source>
        <dbReference type="Proteomes" id="UP000244903"/>
    </source>
</evidence>
<evidence type="ECO:0000256" key="1">
    <source>
        <dbReference type="ARBA" id="ARBA00017378"/>
    </source>
</evidence>
<dbReference type="Proteomes" id="UP000244903">
    <property type="component" value="Chromosome"/>
</dbReference>
<dbReference type="RefSeq" id="WP_107747494.1">
    <property type="nucleotide sequence ID" value="NZ_CP015453.1"/>
</dbReference>
<keyword evidence="3" id="KW-0630">Potassium</keyword>
<dbReference type="EMBL" id="CP015453">
    <property type="protein sequence ID" value="AWH95610.1"/>
    <property type="molecule type" value="Genomic_DNA"/>
</dbReference>
<dbReference type="GO" id="GO:0015079">
    <property type="term" value="F:potassium ion transmembrane transporter activity"/>
    <property type="evidence" value="ECO:0007669"/>
    <property type="project" value="InterPro"/>
</dbReference>
<dbReference type="InterPro" id="IPR006036">
    <property type="entry name" value="K_uptake_TrkA"/>
</dbReference>
<dbReference type="SUPFAM" id="SSF51735">
    <property type="entry name" value="NAD(P)-binding Rossmann-fold domains"/>
    <property type="match status" value="1"/>
</dbReference>
<dbReference type="Pfam" id="PF02254">
    <property type="entry name" value="TrkA_N"/>
    <property type="match status" value="1"/>
</dbReference>
<dbReference type="PANTHER" id="PTHR43833">
    <property type="entry name" value="POTASSIUM CHANNEL PROTEIN 2-RELATED-RELATED"/>
    <property type="match status" value="1"/>
</dbReference>
<proteinExistence type="predicted"/>
<name>A0AAD0JTP3_9ACTN</name>
<feature type="domain" description="RCK C-terminal" evidence="6">
    <location>
        <begin position="134"/>
        <end position="215"/>
    </location>
</feature>
<dbReference type="KEGG" id="dpc:A6048_08970"/>
<dbReference type="PANTHER" id="PTHR43833:SF8">
    <property type="entry name" value="TRK SYSTEM POTASSIUM UPTAKE PROTEIN TRKA"/>
    <property type="match status" value="1"/>
</dbReference>
<dbReference type="PROSITE" id="PS51201">
    <property type="entry name" value="RCK_N"/>
    <property type="match status" value="1"/>
</dbReference>
<reference evidence="7 8" key="1">
    <citation type="submission" date="2016-04" db="EMBL/GenBank/DDBJ databases">
        <title>Complete genome sequence of the haloalkaliphilic hydrocarbon-degrading bacterium Dietzia psychralcaliphila ILA-1T, isolated from a drain of a fish product-processing plant.</title>
        <authorList>
            <person name="Zhao J."/>
            <person name="Hu B."/>
            <person name="Geng S."/>
            <person name="Nie Y."/>
            <person name="Tang Y."/>
        </authorList>
    </citation>
    <scope>NUCLEOTIDE SEQUENCE [LARGE SCALE GENOMIC DNA]</scope>
    <source>
        <strain evidence="7 8">ILA-1</strain>
    </source>
</reference>